<dbReference type="Gene3D" id="1.25.40.510">
    <property type="entry name" value="GLE1-like"/>
    <property type="match status" value="1"/>
</dbReference>
<keyword evidence="4" id="KW-0509">mRNA transport</keyword>
<feature type="region of interest" description="Disordered" evidence="11">
    <location>
        <begin position="26"/>
        <end position="74"/>
    </location>
</feature>
<comment type="subcellular location">
    <subcellularLocation>
        <location evidence="1">Nucleus</location>
        <location evidence="1">Nuclear pore complex</location>
    </subcellularLocation>
</comment>
<keyword evidence="13" id="KW-1185">Reference proteome</keyword>
<dbReference type="AlphaFoldDB" id="A0AAD9IJR1"/>
<dbReference type="PANTHER" id="PTHR12960:SF0">
    <property type="entry name" value="MRNA EXPORT FACTOR GLE1"/>
    <property type="match status" value="1"/>
</dbReference>
<evidence type="ECO:0000313" key="12">
    <source>
        <dbReference type="EMBL" id="KAK2078853.1"/>
    </source>
</evidence>
<keyword evidence="5" id="KW-0653">Protein transport</keyword>
<keyword evidence="3" id="KW-0813">Transport</keyword>
<dbReference type="GO" id="GO:0005543">
    <property type="term" value="F:phospholipid binding"/>
    <property type="evidence" value="ECO:0007669"/>
    <property type="project" value="TreeGrafter"/>
</dbReference>
<gene>
    <name evidence="12" type="ORF">QBZ16_003693</name>
</gene>
<dbReference type="InterPro" id="IPR012476">
    <property type="entry name" value="GLE1"/>
</dbReference>
<dbReference type="GO" id="GO:0000822">
    <property type="term" value="F:inositol hexakisphosphate binding"/>
    <property type="evidence" value="ECO:0007669"/>
    <property type="project" value="TreeGrafter"/>
</dbReference>
<evidence type="ECO:0000256" key="3">
    <source>
        <dbReference type="ARBA" id="ARBA00022448"/>
    </source>
</evidence>
<dbReference type="GO" id="GO:0005737">
    <property type="term" value="C:cytoplasm"/>
    <property type="evidence" value="ECO:0007669"/>
    <property type="project" value="TreeGrafter"/>
</dbReference>
<accession>A0AAD9IJR1</accession>
<evidence type="ECO:0000256" key="4">
    <source>
        <dbReference type="ARBA" id="ARBA00022816"/>
    </source>
</evidence>
<name>A0AAD9IJR1_PROWI</name>
<dbReference type="Proteomes" id="UP001255856">
    <property type="component" value="Unassembled WGS sequence"/>
</dbReference>
<evidence type="ECO:0000256" key="6">
    <source>
        <dbReference type="ARBA" id="ARBA00023010"/>
    </source>
</evidence>
<evidence type="ECO:0000256" key="11">
    <source>
        <dbReference type="SAM" id="MobiDB-lite"/>
    </source>
</evidence>
<evidence type="ECO:0000256" key="9">
    <source>
        <dbReference type="ARBA" id="ARBA00026227"/>
    </source>
</evidence>
<evidence type="ECO:0000256" key="8">
    <source>
        <dbReference type="ARBA" id="ARBA00023242"/>
    </source>
</evidence>
<dbReference type="Pfam" id="PF07817">
    <property type="entry name" value="GLE1"/>
    <property type="match status" value="1"/>
</dbReference>
<evidence type="ECO:0000313" key="13">
    <source>
        <dbReference type="Proteomes" id="UP001255856"/>
    </source>
</evidence>
<evidence type="ECO:0000256" key="1">
    <source>
        <dbReference type="ARBA" id="ARBA00004567"/>
    </source>
</evidence>
<dbReference type="PANTHER" id="PTHR12960">
    <property type="entry name" value="GLE-1-RELATED"/>
    <property type="match status" value="1"/>
</dbReference>
<organism evidence="12 13">
    <name type="scientific">Prototheca wickerhamii</name>
    <dbReference type="NCBI Taxonomy" id="3111"/>
    <lineage>
        <taxon>Eukaryota</taxon>
        <taxon>Viridiplantae</taxon>
        <taxon>Chlorophyta</taxon>
        <taxon>core chlorophytes</taxon>
        <taxon>Trebouxiophyceae</taxon>
        <taxon>Chlorellales</taxon>
        <taxon>Chlorellaceae</taxon>
        <taxon>Prototheca</taxon>
    </lineage>
</organism>
<dbReference type="GO" id="GO:0015031">
    <property type="term" value="P:protein transport"/>
    <property type="evidence" value="ECO:0007669"/>
    <property type="project" value="UniProtKB-KW"/>
</dbReference>
<dbReference type="InterPro" id="IPR038506">
    <property type="entry name" value="GLE1-like_sf"/>
</dbReference>
<sequence length="408" mass="43431">MDIGCRILGMVSGARVRSAAAAVEAKRRQEEEAKAAAARAAAEKVERAAREKEEAARKAQEEKERAAQASKEAAQSAAVAASAAAAPAAAPPQAPPASAAEVKGSPGALAWREQLAGLLAKARGEVAAFKADPATKAARRAVDKALTVNVQQISASRDQVAKKATAIQQLLLSQPAGPPATYAQLQLASKLCVQCEVQVTRLPGFAFPLAEVAVAVCARVPGFVELLVAQLAALCPLCAPALVVPRPGKEDDAQALRLQGYKITKDPDTGQVSCEPRDEYVARMGAMARFYGALMQCDDPQNPHGLKQAWTWLARFLNGVPPSHASAAVLNGFLHVGGWRLYRAYRQQAGKLFQAALSQWLPQLAALGNPDTRADLTRIQAYFERNEWNQEPEGKALPQFDASSYDRA</sequence>
<evidence type="ECO:0000256" key="7">
    <source>
        <dbReference type="ARBA" id="ARBA00023132"/>
    </source>
</evidence>
<proteinExistence type="inferred from homology"/>
<comment type="caution">
    <text evidence="12">The sequence shown here is derived from an EMBL/GenBank/DDBJ whole genome shotgun (WGS) entry which is preliminary data.</text>
</comment>
<dbReference type="EMBL" id="JASFZW010000004">
    <property type="protein sequence ID" value="KAK2078853.1"/>
    <property type="molecule type" value="Genomic_DNA"/>
</dbReference>
<evidence type="ECO:0000256" key="2">
    <source>
        <dbReference type="ARBA" id="ARBA00011056"/>
    </source>
</evidence>
<protein>
    <recommendedName>
        <fullName evidence="9">mRNA export factor GLE1</fullName>
    </recommendedName>
    <alternativeName>
        <fullName evidence="10">Nucleoporin GLE1</fullName>
    </alternativeName>
</protein>
<feature type="compositionally biased region" description="Basic and acidic residues" evidence="11">
    <location>
        <begin position="41"/>
        <end position="66"/>
    </location>
</feature>
<keyword evidence="6" id="KW-0811">Translocation</keyword>
<evidence type="ECO:0000256" key="5">
    <source>
        <dbReference type="ARBA" id="ARBA00022927"/>
    </source>
</evidence>
<evidence type="ECO:0000256" key="10">
    <source>
        <dbReference type="ARBA" id="ARBA00029983"/>
    </source>
</evidence>
<dbReference type="GO" id="GO:0016973">
    <property type="term" value="P:poly(A)+ mRNA export from nucleus"/>
    <property type="evidence" value="ECO:0007669"/>
    <property type="project" value="InterPro"/>
</dbReference>
<dbReference type="GO" id="GO:0044614">
    <property type="term" value="C:nuclear pore cytoplasmic filaments"/>
    <property type="evidence" value="ECO:0007669"/>
    <property type="project" value="TreeGrafter"/>
</dbReference>
<keyword evidence="7" id="KW-0906">Nuclear pore complex</keyword>
<dbReference type="GO" id="GO:0031369">
    <property type="term" value="F:translation initiation factor binding"/>
    <property type="evidence" value="ECO:0007669"/>
    <property type="project" value="TreeGrafter"/>
</dbReference>
<comment type="similarity">
    <text evidence="2">Belongs to the GLE1 family.</text>
</comment>
<reference evidence="12" key="1">
    <citation type="submission" date="2021-01" db="EMBL/GenBank/DDBJ databases">
        <authorList>
            <person name="Eckstrom K.M.E."/>
        </authorList>
    </citation>
    <scope>NUCLEOTIDE SEQUENCE</scope>
    <source>
        <strain evidence="12">UVCC 0001</strain>
    </source>
</reference>
<keyword evidence="8" id="KW-0539">Nucleus</keyword>